<organism evidence="1">
    <name type="scientific">human gut metagenome</name>
    <dbReference type="NCBI Taxonomy" id="408170"/>
    <lineage>
        <taxon>unclassified sequences</taxon>
        <taxon>metagenomes</taxon>
        <taxon>organismal metagenomes</taxon>
    </lineage>
</organism>
<gene>
    <name evidence="1" type="ORF">Q604_UNBc4C00044G0061</name>
</gene>
<comment type="caution">
    <text evidence="1">The sequence shown here is derived from an EMBL/GenBank/DDBJ whole genome shotgun (WGS) entry which is preliminary data.</text>
</comment>
<evidence type="ECO:0000313" key="1">
    <source>
        <dbReference type="EMBL" id="ETJ16643.1"/>
    </source>
</evidence>
<dbReference type="EMBL" id="AZMM01018825">
    <property type="protein sequence ID" value="ETJ16643.1"/>
    <property type="molecule type" value="Genomic_DNA"/>
</dbReference>
<accession>W1WEP3</accession>
<dbReference type="AlphaFoldDB" id="W1WEP3"/>
<sequence>MSNYSMNISGNIGLEDYSNIFDYLKIIDKDDNFIIKINKRNRKDIDVINSMLQDNKFIINYTEYDSNGNYYINANRNKWKWLNRKISLIIYFSI</sequence>
<name>W1WEP3_9ZZZZ</name>
<proteinExistence type="predicted"/>
<protein>
    <submittedName>
        <fullName evidence="1">Uncharacterized protein</fullName>
    </submittedName>
</protein>
<reference evidence="1" key="1">
    <citation type="submission" date="2013-12" db="EMBL/GenBank/DDBJ databases">
        <title>A Varibaculum cambriense genome reconstructed from a premature infant gut community with otherwise low bacterial novelty that shifts toward anaerobic metabolism during the third week of life.</title>
        <authorList>
            <person name="Brown C.T."/>
            <person name="Sharon I."/>
            <person name="Thomas B.C."/>
            <person name="Castelle C.J."/>
            <person name="Morowitz M.J."/>
            <person name="Banfield J.F."/>
        </authorList>
    </citation>
    <scope>NUCLEOTIDE SEQUENCE</scope>
</reference>